<evidence type="ECO:0000256" key="3">
    <source>
        <dbReference type="SAM" id="MobiDB-lite"/>
    </source>
</evidence>
<evidence type="ECO:0000256" key="2">
    <source>
        <dbReference type="ARBA" id="ARBA00022170"/>
    </source>
</evidence>
<dbReference type="PANTHER" id="PTHR28524">
    <property type="entry name" value="SUCCINATE DEHYDROGENASE ASSEMBLY FACTOR 4, MITOCHONDRIAL"/>
    <property type="match status" value="1"/>
</dbReference>
<sequence>MNLLNCAECPPEAVRAARQESSLDANFPAKSRSHASPFLSSSDPEKGEMHPDARRKPKAEFEGEANPNTGEIGGPKNDPLKYEKEWTYGGRATDF</sequence>
<proteinExistence type="inferred from homology"/>
<dbReference type="RefSeq" id="XP_012191031.1">
    <property type="nucleotide sequence ID" value="XM_012335641.1"/>
</dbReference>
<dbReference type="GO" id="GO:0005739">
    <property type="term" value="C:mitochondrion"/>
    <property type="evidence" value="ECO:0007669"/>
    <property type="project" value="TreeGrafter"/>
</dbReference>
<dbReference type="STRING" id="1305764.R9P7Y5"/>
<name>R9P7Y5_PSEHS</name>
<evidence type="ECO:0000313" key="4">
    <source>
        <dbReference type="EMBL" id="GAC97444.1"/>
    </source>
</evidence>
<dbReference type="Pfam" id="PF07896">
    <property type="entry name" value="DUF1674"/>
    <property type="match status" value="1"/>
</dbReference>
<dbReference type="Proteomes" id="UP000014071">
    <property type="component" value="Unassembled WGS sequence"/>
</dbReference>
<dbReference type="GeneID" id="24110310"/>
<dbReference type="GO" id="GO:0034553">
    <property type="term" value="P:mitochondrial respiratory chain complex II assembly"/>
    <property type="evidence" value="ECO:0007669"/>
    <property type="project" value="TreeGrafter"/>
</dbReference>
<comment type="similarity">
    <text evidence="1">Belongs to the SDHAF4 family.</text>
</comment>
<accession>R9P7Y5</accession>
<evidence type="ECO:0000256" key="1">
    <source>
        <dbReference type="ARBA" id="ARBA00005701"/>
    </source>
</evidence>
<dbReference type="HOGENOM" id="CLU_101052_2_0_1"/>
<gene>
    <name evidence="4" type="ORF">PHSY_005030</name>
</gene>
<organism evidence="4 5">
    <name type="scientific">Pseudozyma hubeiensis (strain SY62)</name>
    <name type="common">Yeast</name>
    <dbReference type="NCBI Taxonomy" id="1305764"/>
    <lineage>
        <taxon>Eukaryota</taxon>
        <taxon>Fungi</taxon>
        <taxon>Dikarya</taxon>
        <taxon>Basidiomycota</taxon>
        <taxon>Ustilaginomycotina</taxon>
        <taxon>Ustilaginomycetes</taxon>
        <taxon>Ustilaginales</taxon>
        <taxon>Ustilaginaceae</taxon>
        <taxon>Pseudozyma</taxon>
    </lineage>
</organism>
<reference evidence="5" key="1">
    <citation type="journal article" date="2013" name="Genome Announc.">
        <title>Draft genome sequence of the basidiomycetous yeast-like fungus Pseudozyma hubeiensis SY62, which produces an abundant amount of the biosurfactant mannosylerythritol lipids.</title>
        <authorList>
            <person name="Konishi M."/>
            <person name="Hatada Y."/>
            <person name="Horiuchi J."/>
        </authorList>
    </citation>
    <scope>NUCLEOTIDE SEQUENCE [LARGE SCALE GENOMIC DNA]</scope>
    <source>
        <strain evidence="5">SY62</strain>
    </source>
</reference>
<dbReference type="PANTHER" id="PTHR28524:SF3">
    <property type="entry name" value="SUCCINATE DEHYDROGENASE ASSEMBLY FACTOR 4, MITOCHONDRIAL"/>
    <property type="match status" value="1"/>
</dbReference>
<protein>
    <recommendedName>
        <fullName evidence="2">Succinate dehydrogenase assembly factor 4, mitochondrial</fullName>
    </recommendedName>
</protein>
<evidence type="ECO:0000313" key="5">
    <source>
        <dbReference type="Proteomes" id="UP000014071"/>
    </source>
</evidence>
<keyword evidence="5" id="KW-1185">Reference proteome</keyword>
<dbReference type="EMBL" id="DF238810">
    <property type="protein sequence ID" value="GAC97444.1"/>
    <property type="molecule type" value="Genomic_DNA"/>
</dbReference>
<dbReference type="OrthoDB" id="201362at2759"/>
<dbReference type="InterPro" id="IPR012875">
    <property type="entry name" value="SDHF4"/>
</dbReference>
<feature type="region of interest" description="Disordered" evidence="3">
    <location>
        <begin position="14"/>
        <end position="95"/>
    </location>
</feature>
<feature type="compositionally biased region" description="Basic and acidic residues" evidence="3">
    <location>
        <begin position="43"/>
        <end position="61"/>
    </location>
</feature>
<dbReference type="AlphaFoldDB" id="R9P7Y5"/>